<proteinExistence type="predicted"/>
<evidence type="ECO:0000313" key="3">
    <source>
        <dbReference type="Proteomes" id="UP000617355"/>
    </source>
</evidence>
<dbReference type="RefSeq" id="WP_188527449.1">
    <property type="nucleotide sequence ID" value="NZ_BMGI01000003.1"/>
</dbReference>
<evidence type="ECO:0000313" key="2">
    <source>
        <dbReference type="EMBL" id="GGD35560.1"/>
    </source>
</evidence>
<comment type="caution">
    <text evidence="2">The sequence shown here is derived from an EMBL/GenBank/DDBJ whole genome shotgun (WGS) entry which is preliminary data.</text>
</comment>
<keyword evidence="1" id="KW-0472">Membrane</keyword>
<evidence type="ECO:0000256" key="1">
    <source>
        <dbReference type="SAM" id="Phobius"/>
    </source>
</evidence>
<protein>
    <submittedName>
        <fullName evidence="2">Uncharacterized protein</fullName>
    </submittedName>
</protein>
<dbReference type="Proteomes" id="UP000617355">
    <property type="component" value="Unassembled WGS sequence"/>
</dbReference>
<keyword evidence="1" id="KW-0812">Transmembrane</keyword>
<keyword evidence="1" id="KW-1133">Transmembrane helix</keyword>
<gene>
    <name evidence="2" type="ORF">GCM10011358_19250</name>
</gene>
<organism evidence="2 3">
    <name type="scientific">Sinisalibacter lacisalsi</name>
    <dbReference type="NCBI Taxonomy" id="1526570"/>
    <lineage>
        <taxon>Bacteria</taxon>
        <taxon>Pseudomonadati</taxon>
        <taxon>Pseudomonadota</taxon>
        <taxon>Alphaproteobacteria</taxon>
        <taxon>Rhodobacterales</taxon>
        <taxon>Roseobacteraceae</taxon>
        <taxon>Sinisalibacter</taxon>
    </lineage>
</organism>
<accession>A0ABQ1QM78</accession>
<sequence>MADANYARFSKRLREIEGRHKRLSAGYVRLEERDGVLVPVERARPRRSLPLRGITLSLVAFLLFKGFLLNYIGPITYGDRLAMLEAGNVVERLGGWVMGADPITLWIASQFGALI</sequence>
<keyword evidence="3" id="KW-1185">Reference proteome</keyword>
<dbReference type="EMBL" id="BMGI01000003">
    <property type="protein sequence ID" value="GGD35560.1"/>
    <property type="molecule type" value="Genomic_DNA"/>
</dbReference>
<name>A0ABQ1QM78_9RHOB</name>
<feature type="transmembrane region" description="Helical" evidence="1">
    <location>
        <begin position="54"/>
        <end position="73"/>
    </location>
</feature>
<reference evidence="3" key="1">
    <citation type="journal article" date="2019" name="Int. J. Syst. Evol. Microbiol.">
        <title>The Global Catalogue of Microorganisms (GCM) 10K type strain sequencing project: providing services to taxonomists for standard genome sequencing and annotation.</title>
        <authorList>
            <consortium name="The Broad Institute Genomics Platform"/>
            <consortium name="The Broad Institute Genome Sequencing Center for Infectious Disease"/>
            <person name="Wu L."/>
            <person name="Ma J."/>
        </authorList>
    </citation>
    <scope>NUCLEOTIDE SEQUENCE [LARGE SCALE GENOMIC DNA]</scope>
    <source>
        <strain evidence="3">CGMCC 1.12922</strain>
    </source>
</reference>